<name>A0A2W6A4K6_9BACT</name>
<dbReference type="PRINTS" id="PR00081">
    <property type="entry name" value="GDHRDH"/>
</dbReference>
<comment type="caution">
    <text evidence="4">The sequence shown here is derived from an EMBL/GenBank/DDBJ whole genome shotgun (WGS) entry which is preliminary data.</text>
</comment>
<keyword evidence="2" id="KW-0560">Oxidoreductase</keyword>
<dbReference type="PROSITE" id="PS00061">
    <property type="entry name" value="ADH_SHORT"/>
    <property type="match status" value="1"/>
</dbReference>
<evidence type="ECO:0000256" key="2">
    <source>
        <dbReference type="ARBA" id="ARBA00023002"/>
    </source>
</evidence>
<dbReference type="AlphaFoldDB" id="A0A2W6A4K6"/>
<reference evidence="3 6" key="3">
    <citation type="submission" date="2020-10" db="EMBL/GenBank/DDBJ databases">
        <title>Ca. Dormibacterota MAGs.</title>
        <authorList>
            <person name="Montgomery K."/>
        </authorList>
    </citation>
    <scope>NUCLEOTIDE SEQUENCE [LARGE SCALE GENOMIC DNA]</scope>
    <source>
        <strain evidence="3">SC8812_S17_18</strain>
    </source>
</reference>
<evidence type="ECO:0000313" key="3">
    <source>
        <dbReference type="EMBL" id="MBJ7594683.1"/>
    </source>
</evidence>
<evidence type="ECO:0000313" key="5">
    <source>
        <dbReference type="Proteomes" id="UP000248724"/>
    </source>
</evidence>
<organism evidence="4 5">
    <name type="scientific">Candidatus Aeolococcus gillhamiae</name>
    <dbReference type="NCBI Taxonomy" id="3127015"/>
    <lineage>
        <taxon>Bacteria</taxon>
        <taxon>Bacillati</taxon>
        <taxon>Candidatus Dormiibacterota</taxon>
        <taxon>Candidatus Dormibacteria</taxon>
        <taxon>Candidatus Aeolococcales</taxon>
        <taxon>Candidatus Aeolococcaceae</taxon>
        <taxon>Candidatus Aeolococcus</taxon>
    </lineage>
</organism>
<accession>A0A2W6A4K6</accession>
<evidence type="ECO:0000313" key="4">
    <source>
        <dbReference type="EMBL" id="PZR78524.1"/>
    </source>
</evidence>
<dbReference type="GO" id="GO:0016491">
    <property type="term" value="F:oxidoreductase activity"/>
    <property type="evidence" value="ECO:0007669"/>
    <property type="project" value="UniProtKB-KW"/>
</dbReference>
<dbReference type="InterPro" id="IPR036291">
    <property type="entry name" value="NAD(P)-bd_dom_sf"/>
</dbReference>
<dbReference type="RefSeq" id="WP_337311094.1">
    <property type="nucleotide sequence ID" value="NZ_JAEKNS010000077.1"/>
</dbReference>
<dbReference type="InterPro" id="IPR020904">
    <property type="entry name" value="Sc_DH/Rdtase_CS"/>
</dbReference>
<dbReference type="GO" id="GO:0016020">
    <property type="term" value="C:membrane"/>
    <property type="evidence" value="ECO:0007669"/>
    <property type="project" value="TreeGrafter"/>
</dbReference>
<dbReference type="InterPro" id="IPR002347">
    <property type="entry name" value="SDR_fam"/>
</dbReference>
<dbReference type="EMBL" id="QHBU01000256">
    <property type="protein sequence ID" value="PZR78524.1"/>
    <property type="molecule type" value="Genomic_DNA"/>
</dbReference>
<proteinExistence type="inferred from homology"/>
<reference evidence="4" key="2">
    <citation type="submission" date="2018-05" db="EMBL/GenBank/DDBJ databases">
        <authorList>
            <person name="Ferrari B."/>
        </authorList>
    </citation>
    <scope>NUCLEOTIDE SEQUENCE</scope>
    <source>
        <strain evidence="4">RRmetagenome_bin12</strain>
    </source>
</reference>
<dbReference type="PANTHER" id="PTHR44196">
    <property type="entry name" value="DEHYDROGENASE/REDUCTASE SDR FAMILY MEMBER 7B"/>
    <property type="match status" value="1"/>
</dbReference>
<sequence length="282" mass="29292">MTAELRGRRVLVTGAGGALGGATTRALRAAGAIVAGLDLIGGGVIACDIRDADSVSAAVARARTEMGGIDAVVHFAGVGMPTSSGAAPGDAVSRTVDINLLGPWRVTAACIDQLVAQRGRLVFVASQLAYATIPFAAAYTVSKRGLAAYADSVRAEYGSHVGVTTVYPGYIRTPIHDASIAEGLSLDGATRPQRPADVVATVLRALTADRPPRDLACSALGRFELAACRHLPRTADAVIRRRLRRDLARGRHNAAPLAAAMRSRLGFPDPTPTARPTEERIA</sequence>
<evidence type="ECO:0000256" key="1">
    <source>
        <dbReference type="ARBA" id="ARBA00006484"/>
    </source>
</evidence>
<dbReference type="SUPFAM" id="SSF51735">
    <property type="entry name" value="NAD(P)-binding Rossmann-fold domains"/>
    <property type="match status" value="1"/>
</dbReference>
<dbReference type="CDD" id="cd05233">
    <property type="entry name" value="SDR_c"/>
    <property type="match status" value="1"/>
</dbReference>
<dbReference type="Proteomes" id="UP000248724">
    <property type="component" value="Unassembled WGS sequence"/>
</dbReference>
<dbReference type="Pfam" id="PF00106">
    <property type="entry name" value="adh_short"/>
    <property type="match status" value="1"/>
</dbReference>
<accession>A0A934K306</accession>
<reference evidence="4 5" key="1">
    <citation type="journal article" date="2017" name="Nature">
        <title>Atmospheric trace gases support primary production in Antarctic desert surface soil.</title>
        <authorList>
            <person name="Ji M."/>
            <person name="Greening C."/>
            <person name="Vanwonterghem I."/>
            <person name="Carere C.R."/>
            <person name="Bay S.K."/>
            <person name="Steen J.A."/>
            <person name="Montgomery K."/>
            <person name="Lines T."/>
            <person name="Beardall J."/>
            <person name="van Dorst J."/>
            <person name="Snape I."/>
            <person name="Stott M.B."/>
            <person name="Hugenholtz P."/>
            <person name="Ferrari B.C."/>
        </authorList>
    </citation>
    <scope>NUCLEOTIDE SEQUENCE [LARGE SCALE GENOMIC DNA]</scope>
    <source>
        <strain evidence="4">RRmetagenome_bin12</strain>
    </source>
</reference>
<gene>
    <name evidence="4" type="ORF">DLM65_12785</name>
    <name evidence="3" type="ORF">JF886_07445</name>
</gene>
<dbReference type="EMBL" id="JAEKNS010000077">
    <property type="protein sequence ID" value="MBJ7594683.1"/>
    <property type="molecule type" value="Genomic_DNA"/>
</dbReference>
<evidence type="ECO:0000313" key="6">
    <source>
        <dbReference type="Proteomes" id="UP000606991"/>
    </source>
</evidence>
<dbReference type="Proteomes" id="UP000606991">
    <property type="component" value="Unassembled WGS sequence"/>
</dbReference>
<comment type="similarity">
    <text evidence="1">Belongs to the short-chain dehydrogenases/reductases (SDR) family.</text>
</comment>
<dbReference type="PANTHER" id="PTHR44196:SF1">
    <property type="entry name" value="DEHYDROGENASE_REDUCTASE SDR FAMILY MEMBER 7B"/>
    <property type="match status" value="1"/>
</dbReference>
<protein>
    <submittedName>
        <fullName evidence="4">Alcohol dehydrogenase</fullName>
    </submittedName>
    <submittedName>
        <fullName evidence="3">SDR family oxidoreductase</fullName>
    </submittedName>
</protein>
<dbReference type="Gene3D" id="3.40.50.720">
    <property type="entry name" value="NAD(P)-binding Rossmann-like Domain"/>
    <property type="match status" value="1"/>
</dbReference>